<dbReference type="Proteomes" id="UP000219336">
    <property type="component" value="Unassembled WGS sequence"/>
</dbReference>
<dbReference type="EMBL" id="OANU01000023">
    <property type="protein sequence ID" value="SNX48223.1"/>
    <property type="molecule type" value="Genomic_DNA"/>
</dbReference>
<dbReference type="SUPFAM" id="SSF53067">
    <property type="entry name" value="Actin-like ATPase domain"/>
    <property type="match status" value="1"/>
</dbReference>
<dbReference type="PANTHER" id="PTHR18964:SF170">
    <property type="entry name" value="SUGAR KINASE"/>
    <property type="match status" value="1"/>
</dbReference>
<evidence type="ECO:0000313" key="2">
    <source>
        <dbReference type="Proteomes" id="UP000219336"/>
    </source>
</evidence>
<dbReference type="Gene3D" id="3.30.420.40">
    <property type="match status" value="2"/>
</dbReference>
<accession>A0A240EJ01</accession>
<sequence length="300" mass="32650">MTERYYLVLDFGGTSVKCAVMNQEAKIFERFSLPSRVASYDAWLDSLAPKLEQLKHDYAIAGIAVSTCGAVNVETGVIEGSSALDYIHGFDVKSLYQERFGLPTELENDGCCAALAEDWLGAASESNDFCLLVLGSGVGGAIVKSGHILKGHHLHGGEFGYSILRFEQGKPLTYSDLASTRGIIEQTARAKEISPKELDGLKVFEFYEQGDEAVIAAVEQWYFDLATVLINVQYSVDPQYILLGGAISRSSGLIDKLNQKLDAILAQHPIAKVRPNPKLTQFGNDANLIGALKHFLNTQG</sequence>
<keyword evidence="2" id="KW-1185">Reference proteome</keyword>
<dbReference type="GO" id="GO:0047700">
    <property type="term" value="F:beta-glucoside kinase activity"/>
    <property type="evidence" value="ECO:0007669"/>
    <property type="project" value="UniProtKB-EC"/>
</dbReference>
<dbReference type="Pfam" id="PF00480">
    <property type="entry name" value="ROK"/>
    <property type="match status" value="1"/>
</dbReference>
<dbReference type="PANTHER" id="PTHR18964">
    <property type="entry name" value="ROK (REPRESSOR, ORF, KINASE) FAMILY"/>
    <property type="match status" value="1"/>
</dbReference>
<gene>
    <name evidence="1" type="primary">bglK</name>
    <name evidence="1" type="ORF">VTH8203_01841</name>
</gene>
<dbReference type="RefSeq" id="WP_096993421.1">
    <property type="nucleotide sequence ID" value="NZ_JBHSII010000011.1"/>
</dbReference>
<name>A0A240EJ01_9VIBR</name>
<protein>
    <submittedName>
        <fullName evidence="1">Beta-glucoside kinase</fullName>
        <ecNumber evidence="1">2.7.1.85</ecNumber>
    </submittedName>
</protein>
<proteinExistence type="predicted"/>
<dbReference type="InterPro" id="IPR043129">
    <property type="entry name" value="ATPase_NBD"/>
</dbReference>
<dbReference type="EC" id="2.7.1.85" evidence="1"/>
<organism evidence="1 2">
    <name type="scientific">Vibrio thalassae</name>
    <dbReference type="NCBI Taxonomy" id="1243014"/>
    <lineage>
        <taxon>Bacteria</taxon>
        <taxon>Pseudomonadati</taxon>
        <taxon>Pseudomonadota</taxon>
        <taxon>Gammaproteobacteria</taxon>
        <taxon>Vibrionales</taxon>
        <taxon>Vibrionaceae</taxon>
        <taxon>Vibrio</taxon>
    </lineage>
</organism>
<keyword evidence="1" id="KW-0418">Kinase</keyword>
<reference evidence="2" key="1">
    <citation type="submission" date="2016-06" db="EMBL/GenBank/DDBJ databases">
        <authorList>
            <person name="Rodrigo-Torres L."/>
            <person name="Arahal R.D."/>
            <person name="Lucena T."/>
        </authorList>
    </citation>
    <scope>NUCLEOTIDE SEQUENCE [LARGE SCALE GENOMIC DNA]</scope>
    <source>
        <strain evidence="2">CECT8203</strain>
    </source>
</reference>
<keyword evidence="1" id="KW-0808">Transferase</keyword>
<dbReference type="OrthoDB" id="9810372at2"/>
<dbReference type="InterPro" id="IPR000600">
    <property type="entry name" value="ROK"/>
</dbReference>
<dbReference type="CDD" id="cd24152">
    <property type="entry name" value="ASKHA_NBD_ROK-like"/>
    <property type="match status" value="1"/>
</dbReference>
<evidence type="ECO:0000313" key="1">
    <source>
        <dbReference type="EMBL" id="SNX48223.1"/>
    </source>
</evidence>
<dbReference type="AlphaFoldDB" id="A0A240EJ01"/>